<dbReference type="GO" id="GO:0003677">
    <property type="term" value="F:DNA binding"/>
    <property type="evidence" value="ECO:0007669"/>
    <property type="project" value="InterPro"/>
</dbReference>
<dbReference type="CDD" id="cd06127">
    <property type="entry name" value="DEDDh"/>
    <property type="match status" value="1"/>
</dbReference>
<evidence type="ECO:0000256" key="3">
    <source>
        <dbReference type="ARBA" id="ARBA00022839"/>
    </source>
</evidence>
<gene>
    <name evidence="5" type="ORF">UFOPK1619_00111</name>
</gene>
<dbReference type="NCBIfam" id="TIGR00573">
    <property type="entry name" value="dnaq"/>
    <property type="match status" value="1"/>
</dbReference>
<dbReference type="Gene3D" id="3.30.420.10">
    <property type="entry name" value="Ribonuclease H-like superfamily/Ribonuclease H"/>
    <property type="match status" value="1"/>
</dbReference>
<feature type="domain" description="Exonuclease" evidence="4">
    <location>
        <begin position="17"/>
        <end position="187"/>
    </location>
</feature>
<keyword evidence="3" id="KW-0269">Exonuclease</keyword>
<dbReference type="GO" id="GO:0008408">
    <property type="term" value="F:3'-5' exonuclease activity"/>
    <property type="evidence" value="ECO:0007669"/>
    <property type="project" value="TreeGrafter"/>
</dbReference>
<evidence type="ECO:0000259" key="4">
    <source>
        <dbReference type="SMART" id="SM00479"/>
    </source>
</evidence>
<dbReference type="EMBL" id="CAEZTI010000010">
    <property type="protein sequence ID" value="CAB4556823.1"/>
    <property type="molecule type" value="Genomic_DNA"/>
</dbReference>
<dbReference type="InterPro" id="IPR013520">
    <property type="entry name" value="Ribonucl_H"/>
</dbReference>
<dbReference type="InterPro" id="IPR006054">
    <property type="entry name" value="DnaQ"/>
</dbReference>
<organism evidence="5">
    <name type="scientific">freshwater metagenome</name>
    <dbReference type="NCBI Taxonomy" id="449393"/>
    <lineage>
        <taxon>unclassified sequences</taxon>
        <taxon>metagenomes</taxon>
        <taxon>ecological metagenomes</taxon>
    </lineage>
</organism>
<proteinExistence type="predicted"/>
<dbReference type="PANTHER" id="PTHR30231">
    <property type="entry name" value="DNA POLYMERASE III SUBUNIT EPSILON"/>
    <property type="match status" value="1"/>
</dbReference>
<protein>
    <submittedName>
        <fullName evidence="5">Unannotated protein</fullName>
    </submittedName>
</protein>
<name>A0A6J6D3G7_9ZZZZ</name>
<dbReference type="GO" id="GO:0006260">
    <property type="term" value="P:DNA replication"/>
    <property type="evidence" value="ECO:0007669"/>
    <property type="project" value="InterPro"/>
</dbReference>
<dbReference type="InterPro" id="IPR036397">
    <property type="entry name" value="RNaseH_sf"/>
</dbReference>
<keyword evidence="2" id="KW-0378">Hydrolase</keyword>
<reference evidence="5" key="1">
    <citation type="submission" date="2020-05" db="EMBL/GenBank/DDBJ databases">
        <authorList>
            <person name="Chiriac C."/>
            <person name="Salcher M."/>
            <person name="Ghai R."/>
            <person name="Kavagutti S V."/>
        </authorList>
    </citation>
    <scope>NUCLEOTIDE SEQUENCE</scope>
</reference>
<evidence type="ECO:0000256" key="2">
    <source>
        <dbReference type="ARBA" id="ARBA00022801"/>
    </source>
</evidence>
<dbReference type="InterPro" id="IPR012337">
    <property type="entry name" value="RNaseH-like_sf"/>
</dbReference>
<keyword evidence="1" id="KW-0540">Nuclease</keyword>
<dbReference type="Pfam" id="PF00929">
    <property type="entry name" value="RNase_T"/>
    <property type="match status" value="1"/>
</dbReference>
<sequence length="199" mass="21981">MKNPQTDAPNTSMRDISFAVVDFETTGVNPETDRIVQLAAIVVNGEGEIVDSFDTVVKPESPTEYVHGAEHIHGISEAEVQSGMPLKEALRKLWSISEGNLFTAHNARFDLGFLHAESARVGLGGRIHDYVDTLALARKTDEARTRRHSLEALCEHYGIERTRSHEAKADATATAELLMHLMKEMGVESPDQVSELFAR</sequence>
<dbReference type="SMART" id="SM00479">
    <property type="entry name" value="EXOIII"/>
    <property type="match status" value="1"/>
</dbReference>
<dbReference type="PANTHER" id="PTHR30231:SF4">
    <property type="entry name" value="PROTEIN NEN2"/>
    <property type="match status" value="1"/>
</dbReference>
<dbReference type="SUPFAM" id="SSF53098">
    <property type="entry name" value="Ribonuclease H-like"/>
    <property type="match status" value="1"/>
</dbReference>
<dbReference type="GO" id="GO:0003887">
    <property type="term" value="F:DNA-directed DNA polymerase activity"/>
    <property type="evidence" value="ECO:0007669"/>
    <property type="project" value="InterPro"/>
</dbReference>
<evidence type="ECO:0000313" key="5">
    <source>
        <dbReference type="EMBL" id="CAB4556823.1"/>
    </source>
</evidence>
<dbReference type="AlphaFoldDB" id="A0A6J6D3G7"/>
<accession>A0A6J6D3G7</accession>
<evidence type="ECO:0000256" key="1">
    <source>
        <dbReference type="ARBA" id="ARBA00022722"/>
    </source>
</evidence>
<dbReference type="FunFam" id="3.30.420.10:FF:000045">
    <property type="entry name" value="3'-5' exonuclease DinG"/>
    <property type="match status" value="1"/>
</dbReference>